<dbReference type="Proteomes" id="UP000504633">
    <property type="component" value="Unplaced"/>
</dbReference>
<dbReference type="PANTHER" id="PTHR45774">
    <property type="entry name" value="BTB/POZ DOMAIN-CONTAINING"/>
    <property type="match status" value="1"/>
</dbReference>
<dbReference type="SUPFAM" id="SSF54695">
    <property type="entry name" value="POZ domain"/>
    <property type="match status" value="1"/>
</dbReference>
<protein>
    <submittedName>
        <fullName evidence="4">Kelch-like protein 7 isoform X2</fullName>
    </submittedName>
</protein>
<keyword evidence="3" id="KW-1185">Reference proteome</keyword>
<evidence type="ECO:0000256" key="1">
    <source>
        <dbReference type="SAM" id="MobiDB-lite"/>
    </source>
</evidence>
<dbReference type="AlphaFoldDB" id="A0A6J1LVV3"/>
<dbReference type="GeneID" id="111597521"/>
<organism evidence="3 4">
    <name type="scientific">Drosophila hydei</name>
    <name type="common">Fruit fly</name>
    <dbReference type="NCBI Taxonomy" id="7224"/>
    <lineage>
        <taxon>Eukaryota</taxon>
        <taxon>Metazoa</taxon>
        <taxon>Ecdysozoa</taxon>
        <taxon>Arthropoda</taxon>
        <taxon>Hexapoda</taxon>
        <taxon>Insecta</taxon>
        <taxon>Pterygota</taxon>
        <taxon>Neoptera</taxon>
        <taxon>Endopterygota</taxon>
        <taxon>Diptera</taxon>
        <taxon>Brachycera</taxon>
        <taxon>Muscomorpha</taxon>
        <taxon>Ephydroidea</taxon>
        <taxon>Drosophilidae</taxon>
        <taxon>Drosophila</taxon>
    </lineage>
</organism>
<evidence type="ECO:0000313" key="3">
    <source>
        <dbReference type="Proteomes" id="UP000504633"/>
    </source>
</evidence>
<feature type="region of interest" description="Disordered" evidence="1">
    <location>
        <begin position="317"/>
        <end position="339"/>
    </location>
</feature>
<accession>A0A6J1LVV3</accession>
<dbReference type="Gene3D" id="3.30.710.10">
    <property type="entry name" value="Potassium Channel Kv1.1, Chain A"/>
    <property type="match status" value="1"/>
</dbReference>
<gene>
    <name evidence="4" type="primary">LOC111597521</name>
</gene>
<feature type="domain" description="BTB" evidence="2">
    <location>
        <begin position="13"/>
        <end position="84"/>
    </location>
</feature>
<dbReference type="CDD" id="cd18186">
    <property type="entry name" value="BTB_POZ_ZBTB_KLHL-like"/>
    <property type="match status" value="1"/>
</dbReference>
<reference evidence="4" key="1">
    <citation type="submission" date="2025-08" db="UniProtKB">
        <authorList>
            <consortium name="RefSeq"/>
        </authorList>
    </citation>
    <scope>IDENTIFICATION</scope>
    <source>
        <strain evidence="4">15085-1641.00</strain>
        <tissue evidence="4">Whole body</tissue>
    </source>
</reference>
<dbReference type="SMART" id="SM00225">
    <property type="entry name" value="BTB"/>
    <property type="match status" value="1"/>
</dbReference>
<evidence type="ECO:0000313" key="4">
    <source>
        <dbReference type="RefSeq" id="XP_023168063.1"/>
    </source>
</evidence>
<sequence>MNSCDMLRTNRHADCRFIIETSAGNKVFACHKLILSCASEVFDRMLFGSYNESTSGDVKLNDVEPKVFEKFREYVYSYDVERLQLYDFDTLVKLAEFGNKYLVESIKDDCVRQLLYRKDMFDADELLRLFQCAHTLNSATLIDQISRDLKNHAKRVLNHSAIYQFGTDVFKFYIEVVEGRLSEAERFNLIEMYIKFHELDAFNGEPGVTDTETDDDKKATNTSQVANTAVEAEGKVNADYISDLLGLIDFCKFTPKDFYEGPGKSSLLTMQQKYEHLYKIARACAHVAAQEELETKLGNCFLSSSCHPDHEVQRQYMNRPYGANSSRRADLSKPDMSFD</sequence>
<dbReference type="PROSITE" id="PS50097">
    <property type="entry name" value="BTB"/>
    <property type="match status" value="1"/>
</dbReference>
<dbReference type="PANTHER" id="PTHR45774:SF3">
    <property type="entry name" value="BTB (POZ) DOMAIN-CONTAINING 2B-RELATED"/>
    <property type="match status" value="1"/>
</dbReference>
<dbReference type="OrthoDB" id="7492888at2759"/>
<proteinExistence type="predicted"/>
<evidence type="ECO:0000259" key="2">
    <source>
        <dbReference type="PROSITE" id="PS50097"/>
    </source>
</evidence>
<dbReference type="RefSeq" id="XP_023168063.1">
    <property type="nucleotide sequence ID" value="XM_023312295.2"/>
</dbReference>
<dbReference type="Pfam" id="PF00651">
    <property type="entry name" value="BTB"/>
    <property type="match status" value="1"/>
</dbReference>
<name>A0A6J1LVV3_DROHY</name>
<dbReference type="InterPro" id="IPR000210">
    <property type="entry name" value="BTB/POZ_dom"/>
</dbReference>
<dbReference type="InterPro" id="IPR011333">
    <property type="entry name" value="SKP1/BTB/POZ_sf"/>
</dbReference>